<accession>A0A4R5AQ97</accession>
<name>A0A4R5AQ97_9ACTN</name>
<keyword evidence="1" id="KW-0812">Transmembrane</keyword>
<dbReference type="Proteomes" id="UP000294513">
    <property type="component" value="Unassembled WGS sequence"/>
</dbReference>
<evidence type="ECO:0000256" key="1">
    <source>
        <dbReference type="SAM" id="Phobius"/>
    </source>
</evidence>
<proteinExistence type="predicted"/>
<keyword evidence="3" id="KW-1185">Reference proteome</keyword>
<comment type="caution">
    <text evidence="2">The sequence shown here is derived from an EMBL/GenBank/DDBJ whole genome shotgun (WGS) entry which is preliminary data.</text>
</comment>
<feature type="transmembrane region" description="Helical" evidence="1">
    <location>
        <begin position="26"/>
        <end position="45"/>
    </location>
</feature>
<dbReference type="EMBL" id="SMKU01000266">
    <property type="protein sequence ID" value="TDD73224.1"/>
    <property type="molecule type" value="Genomic_DNA"/>
</dbReference>
<evidence type="ECO:0000313" key="2">
    <source>
        <dbReference type="EMBL" id="TDD73224.1"/>
    </source>
</evidence>
<sequence>MRLAFAVAGVGPVILAARVDDLPLRLVGIAVALVFLGPLVGVLVGDIRRWLGGVPPPAPDPWPSHPAGRPPAIEWVVAVAFNGSCALLVWAGALAAHTAPELLGGSLGFALVMAGLNVGLVRRWWRSRQNRS</sequence>
<feature type="transmembrane region" description="Helical" evidence="1">
    <location>
        <begin position="75"/>
        <end position="96"/>
    </location>
</feature>
<gene>
    <name evidence="2" type="ORF">E1298_34470</name>
</gene>
<organism evidence="2 3">
    <name type="scientific">Actinomadura rubrisoli</name>
    <dbReference type="NCBI Taxonomy" id="2530368"/>
    <lineage>
        <taxon>Bacteria</taxon>
        <taxon>Bacillati</taxon>
        <taxon>Actinomycetota</taxon>
        <taxon>Actinomycetes</taxon>
        <taxon>Streptosporangiales</taxon>
        <taxon>Thermomonosporaceae</taxon>
        <taxon>Actinomadura</taxon>
    </lineage>
</organism>
<dbReference type="RefSeq" id="WP_131900838.1">
    <property type="nucleotide sequence ID" value="NZ_SMKU01000266.1"/>
</dbReference>
<keyword evidence="1" id="KW-1133">Transmembrane helix</keyword>
<protein>
    <submittedName>
        <fullName evidence="2">Uncharacterized protein</fullName>
    </submittedName>
</protein>
<evidence type="ECO:0000313" key="3">
    <source>
        <dbReference type="Proteomes" id="UP000294513"/>
    </source>
</evidence>
<reference evidence="2 3" key="1">
    <citation type="submission" date="2019-03" db="EMBL/GenBank/DDBJ databases">
        <title>Draft genome sequences of novel Actinobacteria.</title>
        <authorList>
            <person name="Sahin N."/>
            <person name="Ay H."/>
            <person name="Saygin H."/>
        </authorList>
    </citation>
    <scope>NUCLEOTIDE SEQUENCE [LARGE SCALE GENOMIC DNA]</scope>
    <source>
        <strain evidence="2 3">H3C3</strain>
    </source>
</reference>
<keyword evidence="1" id="KW-0472">Membrane</keyword>
<feature type="transmembrane region" description="Helical" evidence="1">
    <location>
        <begin position="102"/>
        <end position="121"/>
    </location>
</feature>
<dbReference type="AlphaFoldDB" id="A0A4R5AQ97"/>